<dbReference type="SUPFAM" id="SSF56801">
    <property type="entry name" value="Acetyl-CoA synthetase-like"/>
    <property type="match status" value="1"/>
</dbReference>
<evidence type="ECO:0000313" key="1">
    <source>
        <dbReference type="EMBL" id="MFC4852981.1"/>
    </source>
</evidence>
<comment type="caution">
    <text evidence="1">The sequence shown here is derived from an EMBL/GenBank/DDBJ whole genome shotgun (WGS) entry which is preliminary data.</text>
</comment>
<dbReference type="RefSeq" id="WP_378054929.1">
    <property type="nucleotide sequence ID" value="NZ_JBHSIS010000002.1"/>
</dbReference>
<dbReference type="Proteomes" id="UP001595859">
    <property type="component" value="Unassembled WGS sequence"/>
</dbReference>
<proteinExistence type="predicted"/>
<gene>
    <name evidence="1" type="ORF">ACFPCV_05655</name>
</gene>
<dbReference type="InterPro" id="IPR045851">
    <property type="entry name" value="AMP-bd_C_sf"/>
</dbReference>
<dbReference type="EMBL" id="JBHSIS010000002">
    <property type="protein sequence ID" value="MFC4852981.1"/>
    <property type="molecule type" value="Genomic_DNA"/>
</dbReference>
<protein>
    <submittedName>
        <fullName evidence="1">Uncharacterized protein</fullName>
    </submittedName>
</protein>
<organism evidence="1 2">
    <name type="scientific">Actinophytocola glycyrrhizae</name>
    <dbReference type="NCBI Taxonomy" id="2044873"/>
    <lineage>
        <taxon>Bacteria</taxon>
        <taxon>Bacillati</taxon>
        <taxon>Actinomycetota</taxon>
        <taxon>Actinomycetes</taxon>
        <taxon>Pseudonocardiales</taxon>
        <taxon>Pseudonocardiaceae</taxon>
    </lineage>
</organism>
<sequence>MAALVAEHGEEWLVTYVVPPGPAPSGGELRCFLAESLPDYLVPTVFAIIDALPLSSGGEVDMHIVVMRTAVVLAFW</sequence>
<accession>A0ABV9RXD8</accession>
<evidence type="ECO:0000313" key="2">
    <source>
        <dbReference type="Proteomes" id="UP001595859"/>
    </source>
</evidence>
<name>A0ABV9RXD8_9PSEU</name>
<reference evidence="2" key="1">
    <citation type="journal article" date="2019" name="Int. J. Syst. Evol. Microbiol.">
        <title>The Global Catalogue of Microorganisms (GCM) 10K type strain sequencing project: providing services to taxonomists for standard genome sequencing and annotation.</title>
        <authorList>
            <consortium name="The Broad Institute Genomics Platform"/>
            <consortium name="The Broad Institute Genome Sequencing Center for Infectious Disease"/>
            <person name="Wu L."/>
            <person name="Ma J."/>
        </authorList>
    </citation>
    <scope>NUCLEOTIDE SEQUENCE [LARGE SCALE GENOMIC DNA]</scope>
    <source>
        <strain evidence="2">ZS-22-S1</strain>
    </source>
</reference>
<dbReference type="Gene3D" id="3.30.300.30">
    <property type="match status" value="1"/>
</dbReference>
<keyword evidence="2" id="KW-1185">Reference proteome</keyword>